<evidence type="ECO:0000256" key="13">
    <source>
        <dbReference type="PIRSR" id="PIRSR000099-4"/>
    </source>
</evidence>
<feature type="binding site" evidence="8 13">
    <location>
        <position position="274"/>
    </location>
    <ligand>
        <name>Zn(2+)</name>
        <dbReference type="ChEBI" id="CHEBI:29105"/>
    </ligand>
</feature>
<dbReference type="GO" id="GO:0005829">
    <property type="term" value="C:cytosol"/>
    <property type="evidence" value="ECO:0007669"/>
    <property type="project" value="TreeGrafter"/>
</dbReference>
<dbReference type="FunFam" id="3.40.50.1980:FF:000026">
    <property type="entry name" value="Histidinol dehydrogenase"/>
    <property type="match status" value="1"/>
</dbReference>
<evidence type="ECO:0000256" key="8">
    <source>
        <dbReference type="HAMAP-Rule" id="MF_01024"/>
    </source>
</evidence>
<dbReference type="NCBIfam" id="TIGR00069">
    <property type="entry name" value="hisD"/>
    <property type="match status" value="1"/>
</dbReference>
<dbReference type="InterPro" id="IPR016161">
    <property type="entry name" value="Ald_DH/histidinol_DH"/>
</dbReference>
<keyword evidence="8 11" id="KW-0520">NAD</keyword>
<proteinExistence type="inferred from homology"/>
<evidence type="ECO:0000313" key="16">
    <source>
        <dbReference type="Proteomes" id="UP000050417"/>
    </source>
</evidence>
<dbReference type="STRING" id="1134406.ADN00_17430"/>
<dbReference type="PATRIC" id="fig|1134406.4.peg.554"/>
<dbReference type="AlphaFoldDB" id="A0A0P6XQ39"/>
<feature type="binding site" evidence="8 11">
    <location>
        <position position="203"/>
    </location>
    <ligand>
        <name>NAD(+)</name>
        <dbReference type="ChEBI" id="CHEBI:57540"/>
    </ligand>
</feature>
<keyword evidence="8" id="KW-0028">Amino-acid biosynthesis</keyword>
<evidence type="ECO:0000256" key="12">
    <source>
        <dbReference type="PIRSR" id="PIRSR000099-3"/>
    </source>
</evidence>
<evidence type="ECO:0000256" key="14">
    <source>
        <dbReference type="RuleBase" id="RU004175"/>
    </source>
</evidence>
<dbReference type="GO" id="GO:0051287">
    <property type="term" value="F:NAD binding"/>
    <property type="evidence" value="ECO:0007669"/>
    <property type="project" value="InterPro"/>
</dbReference>
<dbReference type="OrthoDB" id="9805269at2"/>
<comment type="cofactor">
    <cofactor evidence="8 13">
        <name>Zn(2+)</name>
        <dbReference type="ChEBI" id="CHEBI:29105"/>
    </cofactor>
    <text evidence="8 13">Binds 1 zinc ion per subunit.</text>
</comment>
<dbReference type="PANTHER" id="PTHR21256">
    <property type="entry name" value="HISTIDINOL DEHYDROGENASE HDH"/>
    <property type="match status" value="1"/>
</dbReference>
<evidence type="ECO:0000256" key="5">
    <source>
        <dbReference type="ARBA" id="ARBA00022833"/>
    </source>
</evidence>
<comment type="catalytic activity">
    <reaction evidence="7 8">
        <text>L-histidinol + 2 NAD(+) + H2O = L-histidine + 2 NADH + 3 H(+)</text>
        <dbReference type="Rhea" id="RHEA:20641"/>
        <dbReference type="ChEBI" id="CHEBI:15377"/>
        <dbReference type="ChEBI" id="CHEBI:15378"/>
        <dbReference type="ChEBI" id="CHEBI:57540"/>
        <dbReference type="ChEBI" id="CHEBI:57595"/>
        <dbReference type="ChEBI" id="CHEBI:57699"/>
        <dbReference type="ChEBI" id="CHEBI:57945"/>
        <dbReference type="EC" id="1.1.1.23"/>
    </reaction>
</comment>
<dbReference type="InterPro" id="IPR001692">
    <property type="entry name" value="Histidinol_DH_CS"/>
</dbReference>
<dbReference type="Pfam" id="PF00815">
    <property type="entry name" value="Histidinol_dh"/>
    <property type="match status" value="1"/>
</dbReference>
<feature type="binding site" evidence="8 11">
    <location>
        <position position="226"/>
    </location>
    <ligand>
        <name>NAD(+)</name>
        <dbReference type="ChEBI" id="CHEBI:57540"/>
    </ligand>
</feature>
<feature type="binding site" evidence="8 12">
    <location>
        <position position="271"/>
    </location>
    <ligand>
        <name>substrate</name>
    </ligand>
</feature>
<dbReference type="InterPro" id="IPR022695">
    <property type="entry name" value="Histidinol_DH_monofunct"/>
</dbReference>
<keyword evidence="16" id="KW-1185">Reference proteome</keyword>
<evidence type="ECO:0000256" key="2">
    <source>
        <dbReference type="ARBA" id="ARBA00010178"/>
    </source>
</evidence>
<name>A0A0P6XQ39_9CHLR</name>
<dbReference type="UniPathway" id="UPA00031">
    <property type="reaction ID" value="UER00014"/>
</dbReference>
<dbReference type="GO" id="GO:0008270">
    <property type="term" value="F:zinc ion binding"/>
    <property type="evidence" value="ECO:0007669"/>
    <property type="project" value="UniProtKB-UniRule"/>
</dbReference>
<comment type="similarity">
    <text evidence="2 8 9 14">Belongs to the histidinol dehydrogenase family.</text>
</comment>
<evidence type="ECO:0000313" key="15">
    <source>
        <dbReference type="EMBL" id="KPL71463.1"/>
    </source>
</evidence>
<evidence type="ECO:0000256" key="9">
    <source>
        <dbReference type="PIRNR" id="PIRNR000099"/>
    </source>
</evidence>
<dbReference type="EC" id="1.1.1.23" evidence="3 8"/>
<gene>
    <name evidence="8" type="primary">hisD</name>
    <name evidence="15" type="ORF">ADN00_17430</name>
</gene>
<dbReference type="RefSeq" id="WP_075064326.1">
    <property type="nucleotide sequence ID" value="NZ_LGCL01000041.1"/>
</dbReference>
<reference evidence="15 16" key="1">
    <citation type="submission" date="2015-07" db="EMBL/GenBank/DDBJ databases">
        <title>Genome sequence of Ornatilinea apprima DSM 23815.</title>
        <authorList>
            <person name="Hemp J."/>
            <person name="Ward L.M."/>
            <person name="Pace L.A."/>
            <person name="Fischer W.W."/>
        </authorList>
    </citation>
    <scope>NUCLEOTIDE SEQUENCE [LARGE SCALE GENOMIC DNA]</scope>
    <source>
        <strain evidence="15 16">P3M-1</strain>
    </source>
</reference>
<organism evidence="15 16">
    <name type="scientific">Ornatilinea apprima</name>
    <dbReference type="NCBI Taxonomy" id="1134406"/>
    <lineage>
        <taxon>Bacteria</taxon>
        <taxon>Bacillati</taxon>
        <taxon>Chloroflexota</taxon>
        <taxon>Anaerolineae</taxon>
        <taxon>Anaerolineales</taxon>
        <taxon>Anaerolineaceae</taxon>
        <taxon>Ornatilinea</taxon>
    </lineage>
</organism>
<keyword evidence="5 8" id="KW-0862">Zinc</keyword>
<dbReference type="Gene3D" id="1.20.5.1300">
    <property type="match status" value="1"/>
</dbReference>
<dbReference type="InterPro" id="IPR012131">
    <property type="entry name" value="Hstdl_DH"/>
</dbReference>
<dbReference type="CDD" id="cd06572">
    <property type="entry name" value="Histidinol_dh"/>
    <property type="match status" value="1"/>
</dbReference>
<feature type="binding site" evidence="8 12">
    <location>
        <position position="373"/>
    </location>
    <ligand>
        <name>substrate</name>
    </ligand>
</feature>
<feature type="binding site" evidence="8 12">
    <location>
        <position position="249"/>
    </location>
    <ligand>
        <name>substrate</name>
    </ligand>
</feature>
<feature type="binding site" evidence="8 11">
    <location>
        <position position="140"/>
    </location>
    <ligand>
        <name>NAD(+)</name>
        <dbReference type="ChEBI" id="CHEBI:57540"/>
    </ligand>
</feature>
<evidence type="ECO:0000256" key="7">
    <source>
        <dbReference type="ARBA" id="ARBA00049489"/>
    </source>
</evidence>
<feature type="binding site" evidence="8 13">
    <location>
        <position position="432"/>
    </location>
    <ligand>
        <name>Zn(2+)</name>
        <dbReference type="ChEBI" id="CHEBI:29105"/>
    </ligand>
</feature>
<dbReference type="Gene3D" id="3.40.50.1980">
    <property type="entry name" value="Nitrogenase molybdenum iron protein domain"/>
    <property type="match status" value="2"/>
</dbReference>
<feature type="active site" description="Proton acceptor" evidence="8 10">
    <location>
        <position position="340"/>
    </location>
</feature>
<comment type="function">
    <text evidence="1 8">Catalyzes the sequential NAD-dependent oxidations of L-histidinol to L-histidinaldehyde and then to L-histidine.</text>
</comment>
<sequence>MFKQYSPQTAQETILKRVPMDEFDVPEKLLDSIAALFGERLTPDQAVARILREVRQEGDAALRRWTQKLDGQSPDSFRVPEEDVRAALQSLSDEELNALQLAADRIRRFHQAQPVTSWFTNALGGTLGQFMRPIRRVGLYIPGGTAPLPSSVLMSAVIAQVAGVKEIAIVAPPQKQTGTIHPSILAAAALIGITEVYAIGGAQAIAALAFGTESIPRVDKIYGPGNLFVALAKRQVFGTVGIDSVAGPTETVVIADESANPAWVAADLLAQAEHDVLASAILLTPSESLIKKVQEEVVKQYNVRDRNEILEASLQNRSGAVLVKDLQQAADLANQYAPEHLCLSVSDPWQLSQEIYAAGGIFMGENSFEVLGDYVAGPSHVMPTGGSARFNSPLNVLDFVHVVSLVALDPQTTRQIAPAAAIIAETEGLDAHANAAKVRL</sequence>
<dbReference type="PRINTS" id="PR00083">
    <property type="entry name" value="HOLDHDRGNASE"/>
</dbReference>
<feature type="binding site" evidence="8 12">
    <location>
        <position position="274"/>
    </location>
    <ligand>
        <name>substrate</name>
    </ligand>
</feature>
<dbReference type="PROSITE" id="PS00611">
    <property type="entry name" value="HISOL_DEHYDROGENASE"/>
    <property type="match status" value="1"/>
</dbReference>
<comment type="pathway">
    <text evidence="8">Amino-acid biosynthesis; L-histidine biosynthesis; L-histidine from 5-phospho-alpha-D-ribose 1-diphosphate: step 9/9.</text>
</comment>
<evidence type="ECO:0000256" key="3">
    <source>
        <dbReference type="ARBA" id="ARBA00012965"/>
    </source>
</evidence>
<feature type="binding site" evidence="8 12">
    <location>
        <position position="432"/>
    </location>
    <ligand>
        <name>substrate</name>
    </ligand>
</feature>
<dbReference type="FunFam" id="3.40.50.1980:FF:000001">
    <property type="entry name" value="Histidinol dehydrogenase"/>
    <property type="match status" value="1"/>
</dbReference>
<dbReference type="Proteomes" id="UP000050417">
    <property type="component" value="Unassembled WGS sequence"/>
</dbReference>
<keyword evidence="8" id="KW-0368">Histidine biosynthesis</keyword>
<evidence type="ECO:0000256" key="10">
    <source>
        <dbReference type="PIRSR" id="PIRSR000099-1"/>
    </source>
</evidence>
<dbReference type="HAMAP" id="MF_01024">
    <property type="entry name" value="HisD"/>
    <property type="match status" value="1"/>
</dbReference>
<evidence type="ECO:0000256" key="11">
    <source>
        <dbReference type="PIRSR" id="PIRSR000099-2"/>
    </source>
</evidence>
<comment type="caution">
    <text evidence="15">The sequence shown here is derived from an EMBL/GenBank/DDBJ whole genome shotgun (WGS) entry which is preliminary data.</text>
</comment>
<feature type="binding site" evidence="8 12">
    <location>
        <position position="340"/>
    </location>
    <ligand>
        <name>substrate</name>
    </ligand>
</feature>
<accession>A0A0P6XQ39</accession>
<dbReference type="SUPFAM" id="SSF53720">
    <property type="entry name" value="ALDH-like"/>
    <property type="match status" value="1"/>
</dbReference>
<evidence type="ECO:0000256" key="4">
    <source>
        <dbReference type="ARBA" id="ARBA00022723"/>
    </source>
</evidence>
<keyword evidence="6 8" id="KW-0560">Oxidoreductase</keyword>
<evidence type="ECO:0000256" key="1">
    <source>
        <dbReference type="ARBA" id="ARBA00003850"/>
    </source>
</evidence>
<protein>
    <recommendedName>
        <fullName evidence="3 8">Histidinol dehydrogenase</fullName>
        <shortName evidence="8">HDH</shortName>
        <ecNumber evidence="3 8">1.1.1.23</ecNumber>
    </recommendedName>
</protein>
<dbReference type="PANTHER" id="PTHR21256:SF2">
    <property type="entry name" value="HISTIDINE BIOSYNTHESIS TRIFUNCTIONAL PROTEIN"/>
    <property type="match status" value="1"/>
</dbReference>
<evidence type="ECO:0000256" key="6">
    <source>
        <dbReference type="ARBA" id="ARBA00023002"/>
    </source>
</evidence>
<feature type="binding site" evidence="8 13">
    <location>
        <position position="271"/>
    </location>
    <ligand>
        <name>Zn(2+)</name>
        <dbReference type="ChEBI" id="CHEBI:29105"/>
    </ligand>
</feature>
<feature type="active site" description="Proton acceptor" evidence="8 10">
    <location>
        <position position="339"/>
    </location>
</feature>
<feature type="binding site" evidence="8 12">
    <location>
        <position position="427"/>
    </location>
    <ligand>
        <name>substrate</name>
    </ligand>
</feature>
<dbReference type="GO" id="GO:0000105">
    <property type="term" value="P:L-histidine biosynthetic process"/>
    <property type="evidence" value="ECO:0007669"/>
    <property type="project" value="UniProtKB-UniRule"/>
</dbReference>
<feature type="binding site" evidence="8 13">
    <location>
        <position position="373"/>
    </location>
    <ligand>
        <name>Zn(2+)</name>
        <dbReference type="ChEBI" id="CHEBI:29105"/>
    </ligand>
</feature>
<keyword evidence="4 8" id="KW-0479">Metal-binding</keyword>
<dbReference type="EMBL" id="LGCL01000041">
    <property type="protein sequence ID" value="KPL71463.1"/>
    <property type="molecule type" value="Genomic_DNA"/>
</dbReference>
<dbReference type="GO" id="GO:0004399">
    <property type="term" value="F:histidinol dehydrogenase activity"/>
    <property type="evidence" value="ECO:0007669"/>
    <property type="project" value="UniProtKB-UniRule"/>
</dbReference>
<dbReference type="PIRSF" id="PIRSF000099">
    <property type="entry name" value="Histidinol_dh"/>
    <property type="match status" value="1"/>
</dbReference>